<evidence type="ECO:0008006" key="5">
    <source>
        <dbReference type="Google" id="ProtNLM"/>
    </source>
</evidence>
<proteinExistence type="predicted"/>
<keyword evidence="1" id="KW-0812">Transmembrane</keyword>
<comment type="caution">
    <text evidence="3">The sequence shown here is derived from an EMBL/GenBank/DDBJ whole genome shotgun (WGS) entry which is preliminary data.</text>
</comment>
<keyword evidence="2" id="KW-0732">Signal</keyword>
<evidence type="ECO:0000256" key="1">
    <source>
        <dbReference type="SAM" id="Phobius"/>
    </source>
</evidence>
<keyword evidence="1" id="KW-0472">Membrane</keyword>
<feature type="transmembrane region" description="Helical" evidence="1">
    <location>
        <begin position="427"/>
        <end position="444"/>
    </location>
</feature>
<feature type="signal peptide" evidence="2">
    <location>
        <begin position="1"/>
        <end position="22"/>
    </location>
</feature>
<evidence type="ECO:0000313" key="3">
    <source>
        <dbReference type="EMBL" id="KAK4275001.1"/>
    </source>
</evidence>
<feature type="transmembrane region" description="Helical" evidence="1">
    <location>
        <begin position="484"/>
        <end position="507"/>
    </location>
</feature>
<sequence>MGGNHGHVLVFVMLCFFTTCESSWNWFSSSSSNSCGNNCGAETMIGSVAEFSVESFNDRKAMKLLEHAKEKMMRSNPCWQKAYRDLFAGCSQILPDEDMRAKFAWQLSACFQKETGRPPLPLCDFKPPMSKCLKALNDDVHKIYLEFYLDTNTLCHQLQSHAFKHEVERLITDLKNSANYVEDKLDEIFDKSDNILQNSKKLDETIDSFNARTQEMSENFVTVVDRTKVLMKNSESIFEETKKIAESQTEFKEVQEEMKVRLKEGMEVVSESYNELGEEIGKMREESVEIQKEIIKVGETMSQEMQSIHKKTEDITELAGISLDKQQHLINGQTKALDNLNSLSEFQSKAIHETRMTFQQLSEFGQKQHQEVLKRQEQLEGLHDRLMTNSISILTAQESFQTKQSSMLISLEKIFSLQNAMFLESRMIKAFIVYFVSIFVIYMLTSTKQTYSIRPWLYIGLCVVFLVEISIIRFSSGDDLVRQAWVITLIRSVFTIAASAQLLYAIFTYKDYEVLNYHLIKDLAYKINNMEQKQRQELAWVMDEEEDDDDLDWGRFLESDLPEEVDLIEDPDCEFPLEEVGENSITVSSRRYNLRSRRSR</sequence>
<feature type="chain" id="PRO_5042121411" description="Protein GAMETE EXPRESSED 1" evidence="2">
    <location>
        <begin position="23"/>
        <end position="600"/>
    </location>
</feature>
<organism evidence="3 4">
    <name type="scientific">Acacia crassicarpa</name>
    <name type="common">northern wattle</name>
    <dbReference type="NCBI Taxonomy" id="499986"/>
    <lineage>
        <taxon>Eukaryota</taxon>
        <taxon>Viridiplantae</taxon>
        <taxon>Streptophyta</taxon>
        <taxon>Embryophyta</taxon>
        <taxon>Tracheophyta</taxon>
        <taxon>Spermatophyta</taxon>
        <taxon>Magnoliopsida</taxon>
        <taxon>eudicotyledons</taxon>
        <taxon>Gunneridae</taxon>
        <taxon>Pentapetalae</taxon>
        <taxon>rosids</taxon>
        <taxon>fabids</taxon>
        <taxon>Fabales</taxon>
        <taxon>Fabaceae</taxon>
        <taxon>Caesalpinioideae</taxon>
        <taxon>mimosoid clade</taxon>
        <taxon>Acacieae</taxon>
        <taxon>Acacia</taxon>
    </lineage>
</organism>
<dbReference type="PANTHER" id="PTHR33538:SF2">
    <property type="entry name" value="PROTEIN GAMETE EXPRESSED 1"/>
    <property type="match status" value="1"/>
</dbReference>
<evidence type="ECO:0000313" key="4">
    <source>
        <dbReference type="Proteomes" id="UP001293593"/>
    </source>
</evidence>
<keyword evidence="1" id="KW-1133">Transmembrane helix</keyword>
<dbReference type="InterPro" id="IPR040346">
    <property type="entry name" value="GEX1/Brambleberry"/>
</dbReference>
<feature type="transmembrane region" description="Helical" evidence="1">
    <location>
        <begin position="456"/>
        <end position="472"/>
    </location>
</feature>
<evidence type="ECO:0000256" key="2">
    <source>
        <dbReference type="SAM" id="SignalP"/>
    </source>
</evidence>
<dbReference type="EMBL" id="JAWXYG010000004">
    <property type="protein sequence ID" value="KAK4275001.1"/>
    <property type="molecule type" value="Genomic_DNA"/>
</dbReference>
<accession>A0AAE1JQX4</accession>
<dbReference type="PANTHER" id="PTHR33538">
    <property type="entry name" value="PROTEIN GAMETE EXPRESSED 1"/>
    <property type="match status" value="1"/>
</dbReference>
<keyword evidence="4" id="KW-1185">Reference proteome</keyword>
<name>A0AAE1JQX4_9FABA</name>
<protein>
    <recommendedName>
        <fullName evidence="5">Protein GAMETE EXPRESSED 1</fullName>
    </recommendedName>
</protein>
<dbReference type="AlphaFoldDB" id="A0AAE1JQX4"/>
<gene>
    <name evidence="3" type="ORF">QN277_018147</name>
</gene>
<reference evidence="3" key="1">
    <citation type="submission" date="2023-10" db="EMBL/GenBank/DDBJ databases">
        <title>Chromosome-level genome of the transformable northern wattle, Acacia crassicarpa.</title>
        <authorList>
            <person name="Massaro I."/>
            <person name="Sinha N.R."/>
            <person name="Poethig S."/>
            <person name="Leichty A.R."/>
        </authorList>
    </citation>
    <scope>NUCLEOTIDE SEQUENCE</scope>
    <source>
        <strain evidence="3">Acra3RX</strain>
        <tissue evidence="3">Leaf</tissue>
    </source>
</reference>
<dbReference type="Proteomes" id="UP001293593">
    <property type="component" value="Unassembled WGS sequence"/>
</dbReference>
<dbReference type="SUPFAM" id="SSF58104">
    <property type="entry name" value="Methyl-accepting chemotaxis protein (MCP) signaling domain"/>
    <property type="match status" value="1"/>
</dbReference>